<reference evidence="2 3" key="1">
    <citation type="journal article" date="2014" name="PLoS Genet.">
        <title>Phylogenetically driven sequencing of extremely halophilic archaea reveals strategies for static and dynamic osmo-response.</title>
        <authorList>
            <person name="Becker E.A."/>
            <person name="Seitzer P.M."/>
            <person name="Tritt A."/>
            <person name="Larsen D."/>
            <person name="Krusor M."/>
            <person name="Yao A.I."/>
            <person name="Wu D."/>
            <person name="Madern D."/>
            <person name="Eisen J.A."/>
            <person name="Darling A.E."/>
            <person name="Facciotti M.T."/>
        </authorList>
    </citation>
    <scope>NUCLEOTIDE SEQUENCE [LARGE SCALE GENOMIC DNA]</scope>
    <source>
        <strain evidence="2 3">DSM 10524</strain>
    </source>
</reference>
<dbReference type="EMBL" id="AOIB01000031">
    <property type="protein sequence ID" value="ELY55258.1"/>
    <property type="molecule type" value="Genomic_DNA"/>
</dbReference>
<keyword evidence="1" id="KW-0472">Membrane</keyword>
<evidence type="ECO:0000313" key="2">
    <source>
        <dbReference type="EMBL" id="ELY55258.1"/>
    </source>
</evidence>
<dbReference type="STRING" id="1227497.C491_16112"/>
<accession>L9X3U6</accession>
<dbReference type="OrthoDB" id="206469at2157"/>
<protein>
    <submittedName>
        <fullName evidence="2">Uncharacterized protein</fullName>
    </submittedName>
</protein>
<proteinExistence type="predicted"/>
<organism evidence="2 3">
    <name type="scientific">Natronococcus amylolyticus DSM 10524</name>
    <dbReference type="NCBI Taxonomy" id="1227497"/>
    <lineage>
        <taxon>Archaea</taxon>
        <taxon>Methanobacteriati</taxon>
        <taxon>Methanobacteriota</taxon>
        <taxon>Stenosarchaea group</taxon>
        <taxon>Halobacteria</taxon>
        <taxon>Halobacteriales</taxon>
        <taxon>Natrialbaceae</taxon>
        <taxon>Natronococcus</taxon>
    </lineage>
</organism>
<dbReference type="eggNOG" id="arCOG14150">
    <property type="taxonomic scope" value="Archaea"/>
</dbReference>
<keyword evidence="1" id="KW-0812">Transmembrane</keyword>
<comment type="caution">
    <text evidence="2">The sequence shown here is derived from an EMBL/GenBank/DDBJ whole genome shotgun (WGS) entry which is preliminary data.</text>
</comment>
<gene>
    <name evidence="2" type="ORF">C491_16112</name>
</gene>
<feature type="transmembrane region" description="Helical" evidence="1">
    <location>
        <begin position="89"/>
        <end position="110"/>
    </location>
</feature>
<dbReference type="Proteomes" id="UP000011688">
    <property type="component" value="Unassembled WGS sequence"/>
</dbReference>
<feature type="transmembrane region" description="Helical" evidence="1">
    <location>
        <begin position="64"/>
        <end position="83"/>
    </location>
</feature>
<dbReference type="RefSeq" id="WP_005558024.1">
    <property type="nucleotide sequence ID" value="NZ_AOIB01000031.1"/>
</dbReference>
<evidence type="ECO:0000313" key="3">
    <source>
        <dbReference type="Proteomes" id="UP000011688"/>
    </source>
</evidence>
<feature type="transmembrane region" description="Helical" evidence="1">
    <location>
        <begin position="31"/>
        <end position="52"/>
    </location>
</feature>
<keyword evidence="1" id="KW-1133">Transmembrane helix</keyword>
<dbReference type="AlphaFoldDB" id="L9X3U6"/>
<evidence type="ECO:0000256" key="1">
    <source>
        <dbReference type="SAM" id="Phobius"/>
    </source>
</evidence>
<sequence>MNGRLVGIGILLAVLSSGLVSWHTGSMAVLGATPAGITIYLFVGVAGPQYVLSRRLDDPLRLRVAVLAAVGALLALGWGVLGADLHGEVGVGLTAVLAVVVFGVLGGAVIRELRAGYRGETA</sequence>
<name>L9X3U6_9EURY</name>
<keyword evidence="3" id="KW-1185">Reference proteome</keyword>